<dbReference type="GO" id="GO:0004519">
    <property type="term" value="F:endonuclease activity"/>
    <property type="evidence" value="ECO:0007669"/>
    <property type="project" value="UniProtKB-KW"/>
</dbReference>
<comment type="caution">
    <text evidence="3">The sequence shown here is derived from an EMBL/GenBank/DDBJ whole genome shotgun (WGS) entry which is preliminary data.</text>
</comment>
<feature type="chain" id="PRO_5046386446" evidence="1">
    <location>
        <begin position="19"/>
        <end position="289"/>
    </location>
</feature>
<organism evidence="3 4">
    <name type="scientific">Falsiroseomonas oleicola</name>
    <dbReference type="NCBI Taxonomy" id="2801474"/>
    <lineage>
        <taxon>Bacteria</taxon>
        <taxon>Pseudomonadati</taxon>
        <taxon>Pseudomonadota</taxon>
        <taxon>Alphaproteobacteria</taxon>
        <taxon>Acetobacterales</taxon>
        <taxon>Roseomonadaceae</taxon>
        <taxon>Falsiroseomonas</taxon>
    </lineage>
</organism>
<sequence>MRPFLLALFLLLAAPAWAQEIKLATWNIAWLTLKQAGDPALPRNLETRTPEDFRLLRSYASRLAADVVALQEIDGEAAARRLFDPAEWTIHLTDEEDTQRPGFAIRRHLRVTPQPDLRALDLIPRARFSLRRGADILVESRGGARLRLLSVHLDAGCREDEFAPDASRDCRNLERQAEILARWTQARAREGVGFAILGDFNRRMAPGDDFLTILEAAAPLTRTTEGLSSPCWADARGGRAFVSHLFLGGPARDWLVRDSFAVLTYSERARRYRWALSDHCPMSVRLRLP</sequence>
<accession>A0ABS6H5D7</accession>
<dbReference type="Proteomes" id="UP000689967">
    <property type="component" value="Unassembled WGS sequence"/>
</dbReference>
<evidence type="ECO:0000313" key="4">
    <source>
        <dbReference type="Proteomes" id="UP000689967"/>
    </source>
</evidence>
<keyword evidence="1" id="KW-0732">Signal</keyword>
<proteinExistence type="predicted"/>
<dbReference type="EMBL" id="JAERQM010000001">
    <property type="protein sequence ID" value="MBU8543057.1"/>
    <property type="molecule type" value="Genomic_DNA"/>
</dbReference>
<keyword evidence="3" id="KW-0378">Hydrolase</keyword>
<evidence type="ECO:0000313" key="3">
    <source>
        <dbReference type="EMBL" id="MBU8543057.1"/>
    </source>
</evidence>
<keyword evidence="3" id="KW-0540">Nuclease</keyword>
<dbReference type="InterPro" id="IPR005135">
    <property type="entry name" value="Endo/exonuclease/phosphatase"/>
</dbReference>
<feature type="domain" description="Endonuclease/exonuclease/phosphatase" evidence="2">
    <location>
        <begin position="24"/>
        <end position="242"/>
    </location>
</feature>
<dbReference type="RefSeq" id="WP_216873352.1">
    <property type="nucleotide sequence ID" value="NZ_JAERQM010000001.1"/>
</dbReference>
<reference evidence="3 4" key="1">
    <citation type="submission" date="2021-01" db="EMBL/GenBank/DDBJ databases">
        <title>Roseomonas sp. nov, a bacterium isolated from an oil production mixture in Yumen Oilfield.</title>
        <authorList>
            <person name="Wu D."/>
        </authorList>
    </citation>
    <scope>NUCLEOTIDE SEQUENCE [LARGE SCALE GENOMIC DNA]</scope>
    <source>
        <strain evidence="3 4">ROY-5-3</strain>
    </source>
</reference>
<keyword evidence="4" id="KW-1185">Reference proteome</keyword>
<feature type="signal peptide" evidence="1">
    <location>
        <begin position="1"/>
        <end position="18"/>
    </location>
</feature>
<gene>
    <name evidence="3" type="ORF">JJQ90_05035</name>
</gene>
<evidence type="ECO:0000256" key="1">
    <source>
        <dbReference type="SAM" id="SignalP"/>
    </source>
</evidence>
<keyword evidence="3" id="KW-0255">Endonuclease</keyword>
<name>A0ABS6H5D7_9PROT</name>
<protein>
    <submittedName>
        <fullName evidence="3">Endonuclease/exonuclease/phosphatase family protein</fullName>
    </submittedName>
</protein>
<dbReference type="Pfam" id="PF03372">
    <property type="entry name" value="Exo_endo_phos"/>
    <property type="match status" value="1"/>
</dbReference>
<evidence type="ECO:0000259" key="2">
    <source>
        <dbReference type="Pfam" id="PF03372"/>
    </source>
</evidence>